<keyword evidence="3" id="KW-1185">Reference proteome</keyword>
<dbReference type="Proteomes" id="UP001595384">
    <property type="component" value="Unassembled WGS sequence"/>
</dbReference>
<name>A0ABV7CC79_9VIBR</name>
<organism evidence="2 3">
    <name type="scientific">Vibrio zhugei</name>
    <dbReference type="NCBI Taxonomy" id="2479546"/>
    <lineage>
        <taxon>Bacteria</taxon>
        <taxon>Pseudomonadati</taxon>
        <taxon>Pseudomonadota</taxon>
        <taxon>Gammaproteobacteria</taxon>
        <taxon>Vibrionales</taxon>
        <taxon>Vibrionaceae</taxon>
        <taxon>Vibrio</taxon>
    </lineage>
</organism>
<keyword evidence="1" id="KW-0732">Signal</keyword>
<evidence type="ECO:0000313" key="3">
    <source>
        <dbReference type="Proteomes" id="UP001595384"/>
    </source>
</evidence>
<protein>
    <submittedName>
        <fullName evidence="2">Uncharacterized protein</fullName>
    </submittedName>
</protein>
<feature type="signal peptide" evidence="1">
    <location>
        <begin position="1"/>
        <end position="21"/>
    </location>
</feature>
<comment type="caution">
    <text evidence="2">The sequence shown here is derived from an EMBL/GenBank/DDBJ whole genome shotgun (WGS) entry which is preliminary data.</text>
</comment>
<dbReference type="RefSeq" id="WP_123014765.1">
    <property type="nucleotide sequence ID" value="NZ_AP024912.1"/>
</dbReference>
<dbReference type="EMBL" id="JBHRSE010000074">
    <property type="protein sequence ID" value="MFC3024468.1"/>
    <property type="molecule type" value="Genomic_DNA"/>
</dbReference>
<sequence>MKYIATAMTAAALSMSFNASAANPSDIAIQVSSNANQAKVQVTEAGHPLKNYPITVEGLHTEHLKTANDGSLTIYNHSSHSQTVKFIVDKDGQTVTKQRFMAHQS</sequence>
<evidence type="ECO:0000256" key="1">
    <source>
        <dbReference type="SAM" id="SignalP"/>
    </source>
</evidence>
<reference evidence="3" key="1">
    <citation type="journal article" date="2019" name="Int. J. Syst. Evol. Microbiol.">
        <title>The Global Catalogue of Microorganisms (GCM) 10K type strain sequencing project: providing services to taxonomists for standard genome sequencing and annotation.</title>
        <authorList>
            <consortium name="The Broad Institute Genomics Platform"/>
            <consortium name="The Broad Institute Genome Sequencing Center for Infectious Disease"/>
            <person name="Wu L."/>
            <person name="Ma J."/>
        </authorList>
    </citation>
    <scope>NUCLEOTIDE SEQUENCE [LARGE SCALE GENOMIC DNA]</scope>
    <source>
        <strain evidence="3">KCTC 62784</strain>
    </source>
</reference>
<evidence type="ECO:0000313" key="2">
    <source>
        <dbReference type="EMBL" id="MFC3024468.1"/>
    </source>
</evidence>
<accession>A0ABV7CC79</accession>
<proteinExistence type="predicted"/>
<feature type="chain" id="PRO_5045926626" evidence="1">
    <location>
        <begin position="22"/>
        <end position="105"/>
    </location>
</feature>
<gene>
    <name evidence="2" type="ORF">ACFODT_11600</name>
</gene>